<dbReference type="AlphaFoldDB" id="A0A9W8JN82"/>
<feature type="region of interest" description="Disordered" evidence="1">
    <location>
        <begin position="166"/>
        <end position="210"/>
    </location>
</feature>
<keyword evidence="3" id="KW-1185">Reference proteome</keyword>
<sequence length="210" mass="22664">MSYIPASQPHLGTHPGPSTSPRRGHGFPNTRDRGACARFRLHRKATKTSSSRPPCGPPSSMLELQKMMLDLYRQLNTLTEMVAHQALAFNQHISSCTAMMNNVSAFATAHPSANAPYFHHTDDKVLPTSGGNNPGTHVDHADAEVQTSNEIDTVAILEPFRVNNKSSPAATVPHTATASPSQSLPSPSMSGSLPRLRGFFNRPRPKPKPG</sequence>
<feature type="compositionally biased region" description="Polar residues" evidence="1">
    <location>
        <begin position="166"/>
        <end position="178"/>
    </location>
</feature>
<feature type="compositionally biased region" description="Low complexity" evidence="1">
    <location>
        <begin position="179"/>
        <end position="196"/>
    </location>
</feature>
<organism evidence="2 3">
    <name type="scientific">Agrocybe chaxingu</name>
    <dbReference type="NCBI Taxonomy" id="84603"/>
    <lineage>
        <taxon>Eukaryota</taxon>
        <taxon>Fungi</taxon>
        <taxon>Dikarya</taxon>
        <taxon>Basidiomycota</taxon>
        <taxon>Agaricomycotina</taxon>
        <taxon>Agaricomycetes</taxon>
        <taxon>Agaricomycetidae</taxon>
        <taxon>Agaricales</taxon>
        <taxon>Agaricineae</taxon>
        <taxon>Strophariaceae</taxon>
        <taxon>Agrocybe</taxon>
    </lineage>
</organism>
<evidence type="ECO:0000313" key="2">
    <source>
        <dbReference type="EMBL" id="KAJ3487386.1"/>
    </source>
</evidence>
<reference evidence="2" key="1">
    <citation type="submission" date="2022-07" db="EMBL/GenBank/DDBJ databases">
        <title>Genome Sequence of Agrocybe chaxingu.</title>
        <authorList>
            <person name="Buettner E."/>
        </authorList>
    </citation>
    <scope>NUCLEOTIDE SEQUENCE</scope>
    <source>
        <strain evidence="2">MP-N11</strain>
    </source>
</reference>
<dbReference type="Proteomes" id="UP001148786">
    <property type="component" value="Unassembled WGS sequence"/>
</dbReference>
<gene>
    <name evidence="2" type="ORF">NLJ89_g11717</name>
</gene>
<proteinExistence type="predicted"/>
<accession>A0A9W8JN82</accession>
<feature type="region of interest" description="Disordered" evidence="1">
    <location>
        <begin position="1"/>
        <end position="32"/>
    </location>
</feature>
<dbReference type="EMBL" id="JANKHO010002946">
    <property type="protein sequence ID" value="KAJ3487386.1"/>
    <property type="molecule type" value="Genomic_DNA"/>
</dbReference>
<evidence type="ECO:0000313" key="3">
    <source>
        <dbReference type="Proteomes" id="UP001148786"/>
    </source>
</evidence>
<comment type="caution">
    <text evidence="2">The sequence shown here is derived from an EMBL/GenBank/DDBJ whole genome shotgun (WGS) entry which is preliminary data.</text>
</comment>
<name>A0A9W8JN82_9AGAR</name>
<protein>
    <submittedName>
        <fullName evidence="2">Uncharacterized protein</fullName>
    </submittedName>
</protein>
<evidence type="ECO:0000256" key="1">
    <source>
        <dbReference type="SAM" id="MobiDB-lite"/>
    </source>
</evidence>
<dbReference type="OrthoDB" id="10626514at2759"/>